<reference evidence="2" key="1">
    <citation type="submission" date="2020-06" db="EMBL/GenBank/DDBJ databases">
        <title>Legume-microbial interactions unlock mineral nutrients during tropical forest succession.</title>
        <authorList>
            <person name="Epihov D.Z."/>
        </authorList>
    </citation>
    <scope>NUCLEOTIDE SEQUENCE [LARGE SCALE GENOMIC DNA]</scope>
    <source>
        <strain evidence="2">Pan2503</strain>
    </source>
</reference>
<dbReference type="PANTHER" id="PTHR42928">
    <property type="entry name" value="TRICARBOXYLATE-BINDING PROTEIN"/>
    <property type="match status" value="1"/>
</dbReference>
<gene>
    <name evidence="2" type="ORF">HRJ53_11300</name>
</gene>
<dbReference type="InterPro" id="IPR042100">
    <property type="entry name" value="Bug_dom1"/>
</dbReference>
<dbReference type="Proteomes" id="UP000567293">
    <property type="component" value="Unassembled WGS sequence"/>
</dbReference>
<accession>A0A7V8NQQ2</accession>
<dbReference type="AlphaFoldDB" id="A0A7V8NQQ2"/>
<feature type="non-terminal residue" evidence="2">
    <location>
        <position position="1"/>
    </location>
</feature>
<evidence type="ECO:0000256" key="1">
    <source>
        <dbReference type="ARBA" id="ARBA00006987"/>
    </source>
</evidence>
<sequence>ILSEPMRTSLGQPVIVENVTGASGTIGVARAVRAAPDGYTVSIGNWPSHVVNGAIYTLPYDIRTDFEPVARLPSNPYVVVARKDLPATDLKGLVAWLRANPDKATEGTAGPGSGQHVSGIYFQDVTKTRFQFVPYRAGSAEIMRDLVAGHIDLTFDQAITALPHVRNGGVKAYAVTSNKRLAAAPDIPTVDEAGAPGVYISTWYGLWVPKGTPPEAIRKLTIAAMDALADPTVRQRLTDLGQEIPPPEQQTAEALAAHQKAEIEKWWPLIKAANIKAE</sequence>
<dbReference type="PIRSF" id="PIRSF017082">
    <property type="entry name" value="YflP"/>
    <property type="match status" value="1"/>
</dbReference>
<keyword evidence="3" id="KW-1185">Reference proteome</keyword>
<comment type="caution">
    <text evidence="2">The sequence shown here is derived from an EMBL/GenBank/DDBJ whole genome shotgun (WGS) entry which is preliminary data.</text>
</comment>
<dbReference type="PANTHER" id="PTHR42928:SF5">
    <property type="entry name" value="BLR1237 PROTEIN"/>
    <property type="match status" value="1"/>
</dbReference>
<evidence type="ECO:0000313" key="2">
    <source>
        <dbReference type="EMBL" id="MBA0085572.1"/>
    </source>
</evidence>
<name>A0A7V8NQQ2_9BACT</name>
<dbReference type="Gene3D" id="3.40.190.150">
    <property type="entry name" value="Bordetella uptake gene, domain 1"/>
    <property type="match status" value="1"/>
</dbReference>
<dbReference type="Gene3D" id="3.40.190.10">
    <property type="entry name" value="Periplasmic binding protein-like II"/>
    <property type="match status" value="1"/>
</dbReference>
<dbReference type="EMBL" id="JACDQQ010001100">
    <property type="protein sequence ID" value="MBA0085572.1"/>
    <property type="molecule type" value="Genomic_DNA"/>
</dbReference>
<evidence type="ECO:0000313" key="3">
    <source>
        <dbReference type="Proteomes" id="UP000567293"/>
    </source>
</evidence>
<protein>
    <submittedName>
        <fullName evidence="2">Tripartite tricarboxylate transporter substrate binding protein BugD</fullName>
    </submittedName>
</protein>
<proteinExistence type="inferred from homology"/>
<dbReference type="InterPro" id="IPR005064">
    <property type="entry name" value="BUG"/>
</dbReference>
<organism evidence="2 3">
    <name type="scientific">Candidatus Acidiferrum panamense</name>
    <dbReference type="NCBI Taxonomy" id="2741543"/>
    <lineage>
        <taxon>Bacteria</taxon>
        <taxon>Pseudomonadati</taxon>
        <taxon>Acidobacteriota</taxon>
        <taxon>Terriglobia</taxon>
        <taxon>Candidatus Acidiferrales</taxon>
        <taxon>Candidatus Acidiferrum</taxon>
    </lineage>
</organism>
<dbReference type="Pfam" id="PF03401">
    <property type="entry name" value="TctC"/>
    <property type="match status" value="1"/>
</dbReference>
<comment type="similarity">
    <text evidence="1">Belongs to the UPF0065 (bug) family.</text>
</comment>
<dbReference type="SUPFAM" id="SSF53850">
    <property type="entry name" value="Periplasmic binding protein-like II"/>
    <property type="match status" value="1"/>
</dbReference>